<sequence>MSLCRSLAIASVVMMLTGCSSVDDSKWLKDRKPVYQVNGKVTHKGTPLSGAAVAFRSGDAANAIGAAGLTDAEGKFTLTTYETGDGAVEGRHVVTVAKSVVEGEDPSYFDEKSPNYGKTPPPTKVKSLIPTKYARPESSGLSAEVKKDGPNDITIELKD</sequence>
<dbReference type="Proteomes" id="UP000315700">
    <property type="component" value="Chromosome"/>
</dbReference>
<protein>
    <recommendedName>
        <fullName evidence="4">Nickel uptake substrate-specific transmembrane region</fullName>
    </recommendedName>
</protein>
<dbReference type="InParanoid" id="A0A517SDN3"/>
<feature type="region of interest" description="Disordered" evidence="1">
    <location>
        <begin position="104"/>
        <end position="159"/>
    </location>
</feature>
<organism evidence="2 3">
    <name type="scientific">Caulifigura coniformis</name>
    <dbReference type="NCBI Taxonomy" id="2527983"/>
    <lineage>
        <taxon>Bacteria</taxon>
        <taxon>Pseudomonadati</taxon>
        <taxon>Planctomycetota</taxon>
        <taxon>Planctomycetia</taxon>
        <taxon>Planctomycetales</taxon>
        <taxon>Planctomycetaceae</taxon>
        <taxon>Caulifigura</taxon>
    </lineage>
</organism>
<gene>
    <name evidence="2" type="ORF">Pan44_22610</name>
</gene>
<dbReference type="PROSITE" id="PS51257">
    <property type="entry name" value="PROKAR_LIPOPROTEIN"/>
    <property type="match status" value="1"/>
</dbReference>
<dbReference type="EMBL" id="CP036271">
    <property type="protein sequence ID" value="QDT54233.1"/>
    <property type="molecule type" value="Genomic_DNA"/>
</dbReference>
<dbReference type="OrthoDB" id="278041at2"/>
<keyword evidence="3" id="KW-1185">Reference proteome</keyword>
<evidence type="ECO:0008006" key="4">
    <source>
        <dbReference type="Google" id="ProtNLM"/>
    </source>
</evidence>
<name>A0A517SDN3_9PLAN</name>
<feature type="compositionally biased region" description="Basic and acidic residues" evidence="1">
    <location>
        <begin position="144"/>
        <end position="159"/>
    </location>
</feature>
<evidence type="ECO:0000313" key="2">
    <source>
        <dbReference type="EMBL" id="QDT54233.1"/>
    </source>
</evidence>
<evidence type="ECO:0000313" key="3">
    <source>
        <dbReference type="Proteomes" id="UP000315700"/>
    </source>
</evidence>
<dbReference type="KEGG" id="ccos:Pan44_22610"/>
<proteinExistence type="predicted"/>
<reference evidence="2 3" key="1">
    <citation type="submission" date="2019-02" db="EMBL/GenBank/DDBJ databases">
        <title>Deep-cultivation of Planctomycetes and their phenomic and genomic characterization uncovers novel biology.</title>
        <authorList>
            <person name="Wiegand S."/>
            <person name="Jogler M."/>
            <person name="Boedeker C."/>
            <person name="Pinto D."/>
            <person name="Vollmers J."/>
            <person name="Rivas-Marin E."/>
            <person name="Kohn T."/>
            <person name="Peeters S.H."/>
            <person name="Heuer A."/>
            <person name="Rast P."/>
            <person name="Oberbeckmann S."/>
            <person name="Bunk B."/>
            <person name="Jeske O."/>
            <person name="Meyerdierks A."/>
            <person name="Storesund J.E."/>
            <person name="Kallscheuer N."/>
            <person name="Luecker S."/>
            <person name="Lage O.M."/>
            <person name="Pohl T."/>
            <person name="Merkel B.J."/>
            <person name="Hornburger P."/>
            <person name="Mueller R.-W."/>
            <person name="Bruemmer F."/>
            <person name="Labrenz M."/>
            <person name="Spormann A.M."/>
            <person name="Op den Camp H."/>
            <person name="Overmann J."/>
            <person name="Amann R."/>
            <person name="Jetten M.S.M."/>
            <person name="Mascher T."/>
            <person name="Medema M.H."/>
            <person name="Devos D.P."/>
            <person name="Kaster A.-K."/>
            <person name="Ovreas L."/>
            <person name="Rohde M."/>
            <person name="Galperin M.Y."/>
            <person name="Jogler C."/>
        </authorList>
    </citation>
    <scope>NUCLEOTIDE SEQUENCE [LARGE SCALE GENOMIC DNA]</scope>
    <source>
        <strain evidence="2 3">Pan44</strain>
    </source>
</reference>
<accession>A0A517SDN3</accession>
<evidence type="ECO:0000256" key="1">
    <source>
        <dbReference type="SAM" id="MobiDB-lite"/>
    </source>
</evidence>
<dbReference type="RefSeq" id="WP_145030097.1">
    <property type="nucleotide sequence ID" value="NZ_CP036271.1"/>
</dbReference>
<dbReference type="AlphaFoldDB" id="A0A517SDN3"/>